<dbReference type="Pfam" id="PF05636">
    <property type="entry name" value="HIGH_NTase1"/>
    <property type="match status" value="1"/>
</dbReference>
<dbReference type="EMBL" id="JACOOR010000005">
    <property type="protein sequence ID" value="MBC5660190.1"/>
    <property type="molecule type" value="Genomic_DNA"/>
</dbReference>
<dbReference type="Gene3D" id="3.40.50.620">
    <property type="entry name" value="HUPs"/>
    <property type="match status" value="1"/>
</dbReference>
<keyword evidence="2" id="KW-0820">tRNA-binding</keyword>
<feature type="binding site" evidence="2">
    <location>
        <position position="203"/>
    </location>
    <ligand>
        <name>ATP</name>
        <dbReference type="ChEBI" id="CHEBI:30616"/>
    </ligand>
</feature>
<comment type="function">
    <text evidence="2">Catalyzes the formation of N(4)-acetylcytidine (ac(4)C) at the wobble position of elongator tRNA(Met), using acetate and ATP as substrates. First activates an acetate ion to form acetyladenylate (Ac-AMP) and then transfers the acetyl group to tRNA to form ac(4)C34.</text>
</comment>
<dbReference type="GO" id="GO:0005737">
    <property type="term" value="C:cytoplasm"/>
    <property type="evidence" value="ECO:0007669"/>
    <property type="project" value="UniProtKB-SubCell"/>
</dbReference>
<dbReference type="SUPFAM" id="SSF52374">
    <property type="entry name" value="Nucleotidylyl transferase"/>
    <property type="match status" value="1"/>
</dbReference>
<name>A0A923RPC4_9FIRM</name>
<dbReference type="RefSeq" id="WP_186873625.1">
    <property type="nucleotide sequence ID" value="NZ_JACOOR010000005.1"/>
</dbReference>
<dbReference type="PANTHER" id="PTHR37825">
    <property type="entry name" value="TRNA(MET) CYTIDINE ACETATE LIGASE"/>
    <property type="match status" value="1"/>
</dbReference>
<organism evidence="3 4">
    <name type="scientific">Anaerosacchariphilus hominis</name>
    <dbReference type="NCBI Taxonomy" id="2763017"/>
    <lineage>
        <taxon>Bacteria</taxon>
        <taxon>Bacillati</taxon>
        <taxon>Bacillota</taxon>
        <taxon>Clostridia</taxon>
        <taxon>Lachnospirales</taxon>
        <taxon>Lachnospiraceae</taxon>
        <taxon>Anaerosacchariphilus</taxon>
    </lineage>
</organism>
<gene>
    <name evidence="2" type="primary">tmcAL</name>
    <name evidence="3" type="ORF">H8S44_10440</name>
</gene>
<dbReference type="EC" id="6.3.4.-" evidence="2"/>
<keyword evidence="2" id="KW-0547">Nucleotide-binding</keyword>
<dbReference type="GO" id="GO:0005524">
    <property type="term" value="F:ATP binding"/>
    <property type="evidence" value="ECO:0007669"/>
    <property type="project" value="UniProtKB-KW"/>
</dbReference>
<keyword evidence="2" id="KW-0436">Ligase</keyword>
<comment type="catalytic activity">
    <reaction evidence="2">
        <text>cytidine(34) in elongator tRNA(Met) + acetate + ATP = N(4)-acetylcytidine(34) in elongator tRNA(Met) + AMP + diphosphate</text>
        <dbReference type="Rhea" id="RHEA:58144"/>
        <dbReference type="Rhea" id="RHEA-COMP:10693"/>
        <dbReference type="Rhea" id="RHEA-COMP:10694"/>
        <dbReference type="ChEBI" id="CHEBI:30089"/>
        <dbReference type="ChEBI" id="CHEBI:30616"/>
        <dbReference type="ChEBI" id="CHEBI:33019"/>
        <dbReference type="ChEBI" id="CHEBI:74900"/>
        <dbReference type="ChEBI" id="CHEBI:82748"/>
        <dbReference type="ChEBI" id="CHEBI:456215"/>
    </reaction>
</comment>
<evidence type="ECO:0000313" key="3">
    <source>
        <dbReference type="EMBL" id="MBC5660190.1"/>
    </source>
</evidence>
<protein>
    <recommendedName>
        <fullName evidence="2">tRNA(Met) cytidine acetate ligase</fullName>
        <ecNumber evidence="2">6.3.4.-</ecNumber>
    </recommendedName>
</protein>
<accession>A0A923RPC4</accession>
<dbReference type="GO" id="GO:0016879">
    <property type="term" value="F:ligase activity, forming carbon-nitrogen bonds"/>
    <property type="evidence" value="ECO:0007669"/>
    <property type="project" value="UniProtKB-UniRule"/>
</dbReference>
<comment type="caution">
    <text evidence="3">The sequence shown here is derived from an EMBL/GenBank/DDBJ whole genome shotgun (WGS) entry which is preliminary data.</text>
</comment>
<keyword evidence="1 2" id="KW-0819">tRNA processing</keyword>
<feature type="binding site" evidence="2">
    <location>
        <position position="178"/>
    </location>
    <ligand>
        <name>ATP</name>
        <dbReference type="ChEBI" id="CHEBI:30616"/>
    </ligand>
</feature>
<dbReference type="GO" id="GO:0006400">
    <property type="term" value="P:tRNA modification"/>
    <property type="evidence" value="ECO:0007669"/>
    <property type="project" value="UniProtKB-UniRule"/>
</dbReference>
<feature type="binding site" evidence="2">
    <location>
        <position position="102"/>
    </location>
    <ligand>
        <name>ATP</name>
        <dbReference type="ChEBI" id="CHEBI:30616"/>
    </ligand>
</feature>
<dbReference type="Proteomes" id="UP000649345">
    <property type="component" value="Unassembled WGS sequence"/>
</dbReference>
<keyword evidence="4" id="KW-1185">Reference proteome</keyword>
<evidence type="ECO:0000256" key="2">
    <source>
        <dbReference type="HAMAP-Rule" id="MF_01539"/>
    </source>
</evidence>
<comment type="subcellular location">
    <subcellularLocation>
        <location evidence="2">Cytoplasm</location>
    </subcellularLocation>
</comment>
<dbReference type="PANTHER" id="PTHR37825:SF1">
    <property type="entry name" value="TRNA(MET) CYTIDINE ACETATE LIGASE"/>
    <property type="match status" value="1"/>
</dbReference>
<keyword evidence="2" id="KW-0694">RNA-binding</keyword>
<dbReference type="AlphaFoldDB" id="A0A923RPC4"/>
<keyword evidence="2" id="KW-0963">Cytoplasm</keyword>
<comment type="similarity">
    <text evidence="2">Belongs to the TmcAL family.</text>
</comment>
<keyword evidence="2" id="KW-0067">ATP-binding</keyword>
<reference evidence="3" key="1">
    <citation type="submission" date="2020-08" db="EMBL/GenBank/DDBJ databases">
        <title>Genome public.</title>
        <authorList>
            <person name="Liu C."/>
            <person name="Sun Q."/>
        </authorList>
    </citation>
    <scope>NUCLEOTIDE SEQUENCE</scope>
    <source>
        <strain evidence="3">NSJ-68</strain>
    </source>
</reference>
<feature type="binding site" evidence="2">
    <location>
        <begin position="7"/>
        <end position="20"/>
    </location>
    <ligand>
        <name>ATP</name>
        <dbReference type="ChEBI" id="CHEBI:30616"/>
    </ligand>
</feature>
<evidence type="ECO:0000256" key="1">
    <source>
        <dbReference type="ARBA" id="ARBA00022694"/>
    </source>
</evidence>
<dbReference type="InterPro" id="IPR008513">
    <property type="entry name" value="tRNA(Met)_cyd_acetate_ligase"/>
</dbReference>
<proteinExistence type="inferred from homology"/>
<evidence type="ECO:0000313" key="4">
    <source>
        <dbReference type="Proteomes" id="UP000649345"/>
    </source>
</evidence>
<dbReference type="HAMAP" id="MF_01539">
    <property type="entry name" value="TmcAL"/>
    <property type="match status" value="1"/>
</dbReference>
<sequence>MKTVGIIAEYNPFHKGHAYQLRKARELSEADYAVIILSGDFVQRGYPALVDKYVRAEMALRSGADLVLELPVPYATGSAETFARGAVSVLEELGCVDTLCFGSEVGDLSPLMDYARLFEEEPPLYRELLQSFLKQGISFPAARSRAAEEYRNTFERILPCSAADADCRREPSLLDSPNNILGVEYCRALLHRNSSIRPLTLRRESAGYHDLNLDASMASASAIRYAIIQGLSGFPDADCRKEAAPLPASICSQLPEDSAALLEQVLREAGPVSLSDFSAQLSYRLLSLSREELAAIQDVGQELAARIYKNRFVFTDAEAFADLIKTRQITHTRVTRALCHVLLGLTQADLNSRKAAGYPVYLRPLGFRKSAAPLLSAIKEKSASPLLVKAADASSVLSPEQSALFEQDLFAAHLYESVKASRRKQPLVHEYTRSPVILP</sequence>
<dbReference type="InterPro" id="IPR014729">
    <property type="entry name" value="Rossmann-like_a/b/a_fold"/>
</dbReference>
<comment type="caution">
    <text evidence="2">Lacks conserved residue(s) required for the propagation of feature annotation.</text>
</comment>
<dbReference type="GO" id="GO:0000049">
    <property type="term" value="F:tRNA binding"/>
    <property type="evidence" value="ECO:0007669"/>
    <property type="project" value="UniProtKB-KW"/>
</dbReference>